<feature type="non-terminal residue" evidence="2">
    <location>
        <position position="1"/>
    </location>
</feature>
<dbReference type="Proteomes" id="UP001153555">
    <property type="component" value="Unassembled WGS sequence"/>
</dbReference>
<evidence type="ECO:0000256" key="1">
    <source>
        <dbReference type="SAM" id="MobiDB-lite"/>
    </source>
</evidence>
<feature type="region of interest" description="Disordered" evidence="1">
    <location>
        <begin position="1"/>
        <end position="20"/>
    </location>
</feature>
<reference evidence="2" key="1">
    <citation type="submission" date="2019-12" db="EMBL/GenBank/DDBJ databases">
        <authorList>
            <person name="Scholes J."/>
        </authorList>
    </citation>
    <scope>NUCLEOTIDE SEQUENCE</scope>
</reference>
<name>A0A9N7REF8_STRHE</name>
<proteinExistence type="predicted"/>
<comment type="caution">
    <text evidence="2">The sequence shown here is derived from an EMBL/GenBank/DDBJ whole genome shotgun (WGS) entry which is preliminary data.</text>
</comment>
<sequence length="85" mass="9308">YTSKENNPESSTGTSNTKHVGLGFGDKLGIEGMNLHGKPSRNVFDMFVKSTVSKPLSPKSFLKVHSPMQKSVSKTHHNCSYLSLL</sequence>
<evidence type="ECO:0000313" key="2">
    <source>
        <dbReference type="EMBL" id="CAA0825702.1"/>
    </source>
</evidence>
<protein>
    <submittedName>
        <fullName evidence="2">Uncharacterized protein</fullName>
    </submittedName>
</protein>
<keyword evidence="3" id="KW-1185">Reference proteome</keyword>
<dbReference type="EMBL" id="CACSLK010026087">
    <property type="protein sequence ID" value="CAA0825702.1"/>
    <property type="molecule type" value="Genomic_DNA"/>
</dbReference>
<organism evidence="2 3">
    <name type="scientific">Striga hermonthica</name>
    <name type="common">Purple witchweed</name>
    <name type="synonym">Buchnera hermonthica</name>
    <dbReference type="NCBI Taxonomy" id="68872"/>
    <lineage>
        <taxon>Eukaryota</taxon>
        <taxon>Viridiplantae</taxon>
        <taxon>Streptophyta</taxon>
        <taxon>Embryophyta</taxon>
        <taxon>Tracheophyta</taxon>
        <taxon>Spermatophyta</taxon>
        <taxon>Magnoliopsida</taxon>
        <taxon>eudicotyledons</taxon>
        <taxon>Gunneridae</taxon>
        <taxon>Pentapetalae</taxon>
        <taxon>asterids</taxon>
        <taxon>lamiids</taxon>
        <taxon>Lamiales</taxon>
        <taxon>Orobanchaceae</taxon>
        <taxon>Buchnereae</taxon>
        <taxon>Striga</taxon>
    </lineage>
</organism>
<feature type="non-terminal residue" evidence="2">
    <location>
        <position position="85"/>
    </location>
</feature>
<gene>
    <name evidence="2" type="ORF">SHERM_22443</name>
</gene>
<feature type="compositionally biased region" description="Polar residues" evidence="1">
    <location>
        <begin position="1"/>
        <end position="18"/>
    </location>
</feature>
<accession>A0A9N7REF8</accession>
<evidence type="ECO:0000313" key="3">
    <source>
        <dbReference type="Proteomes" id="UP001153555"/>
    </source>
</evidence>
<dbReference type="AlphaFoldDB" id="A0A9N7REF8"/>